<evidence type="ECO:0000256" key="1">
    <source>
        <dbReference type="SAM" id="Coils"/>
    </source>
</evidence>
<sequence>MEHVETISVAIVIITAVWKGIEGIINYRVQKKVKQAELRTATIQAENTMLQNWVQWSQTLEKRVKEAEETIISLKDIIDRQKEKLASMERQNKRLVRRLSQIKRSRHEKQQ</sequence>
<organism evidence="3 4">
    <name type="scientific">Fulvivirga kasyanovii</name>
    <dbReference type="NCBI Taxonomy" id="396812"/>
    <lineage>
        <taxon>Bacteria</taxon>
        <taxon>Pseudomonadati</taxon>
        <taxon>Bacteroidota</taxon>
        <taxon>Cytophagia</taxon>
        <taxon>Cytophagales</taxon>
        <taxon>Fulvivirgaceae</taxon>
        <taxon>Fulvivirga</taxon>
    </lineage>
</organism>
<keyword evidence="2" id="KW-1133">Transmembrane helix</keyword>
<reference evidence="3 4" key="1">
    <citation type="submission" date="2019-02" db="EMBL/GenBank/DDBJ databases">
        <authorList>
            <person name="Goldberg S.R."/>
            <person name="Haltli B.A."/>
            <person name="Correa H."/>
            <person name="Russell K.G."/>
        </authorList>
    </citation>
    <scope>NUCLEOTIDE SEQUENCE [LARGE SCALE GENOMIC DNA]</scope>
    <source>
        <strain evidence="3 4">JCM 16186</strain>
    </source>
</reference>
<dbReference type="RefSeq" id="WP_155176988.1">
    <property type="nucleotide sequence ID" value="NZ_BAAAFL010000012.1"/>
</dbReference>
<comment type="caution">
    <text evidence="3">The sequence shown here is derived from an EMBL/GenBank/DDBJ whole genome shotgun (WGS) entry which is preliminary data.</text>
</comment>
<evidence type="ECO:0000313" key="4">
    <source>
        <dbReference type="Proteomes" id="UP000798808"/>
    </source>
</evidence>
<feature type="transmembrane region" description="Helical" evidence="2">
    <location>
        <begin position="6"/>
        <end position="25"/>
    </location>
</feature>
<evidence type="ECO:0000313" key="3">
    <source>
        <dbReference type="EMBL" id="MTI28959.1"/>
    </source>
</evidence>
<evidence type="ECO:0000256" key="2">
    <source>
        <dbReference type="SAM" id="Phobius"/>
    </source>
</evidence>
<feature type="coiled-coil region" evidence="1">
    <location>
        <begin position="57"/>
        <end position="105"/>
    </location>
</feature>
<keyword evidence="2" id="KW-0812">Transmembrane</keyword>
<gene>
    <name evidence="3" type="ORF">E1163_28620</name>
</gene>
<protein>
    <submittedName>
        <fullName evidence="3">Uncharacterized protein</fullName>
    </submittedName>
</protein>
<proteinExistence type="predicted"/>
<name>A0ABW9RXG1_9BACT</name>
<keyword evidence="2" id="KW-0472">Membrane</keyword>
<dbReference type="EMBL" id="SMLW01000676">
    <property type="protein sequence ID" value="MTI28959.1"/>
    <property type="molecule type" value="Genomic_DNA"/>
</dbReference>
<accession>A0ABW9RXG1</accession>
<keyword evidence="4" id="KW-1185">Reference proteome</keyword>
<dbReference type="Proteomes" id="UP000798808">
    <property type="component" value="Unassembled WGS sequence"/>
</dbReference>
<keyword evidence="1" id="KW-0175">Coiled coil</keyword>